<reference evidence="1 2" key="1">
    <citation type="submission" date="2020-08" db="EMBL/GenBank/DDBJ databases">
        <title>Genomic Encyclopedia of Type Strains, Phase IV (KMG-IV): sequencing the most valuable type-strain genomes for metagenomic binning, comparative biology and taxonomic classification.</title>
        <authorList>
            <person name="Goeker M."/>
        </authorList>
    </citation>
    <scope>NUCLEOTIDE SEQUENCE [LARGE SCALE GENOMIC DNA]</scope>
    <source>
        <strain evidence="1 2">DSM 28570</strain>
    </source>
</reference>
<evidence type="ECO:0000313" key="1">
    <source>
        <dbReference type="EMBL" id="MBB5349584.1"/>
    </source>
</evidence>
<accession>A0A840V1P3</accession>
<sequence>MVWEMLDADSVELHRAWQLLPGGPEAKEPVTGECWQYLGTEDGEHCFRHRNFEGGGRKYVRIPGRGAE</sequence>
<dbReference type="RefSeq" id="WP_205240315.1">
    <property type="nucleotide sequence ID" value="NZ_JAFFQB010000038.1"/>
</dbReference>
<evidence type="ECO:0000313" key="2">
    <source>
        <dbReference type="Proteomes" id="UP000539642"/>
    </source>
</evidence>
<dbReference type="EMBL" id="JACHEO010000029">
    <property type="protein sequence ID" value="MBB5349584.1"/>
    <property type="molecule type" value="Genomic_DNA"/>
</dbReference>
<name>A0A840V1P3_9BACT</name>
<dbReference type="Proteomes" id="UP000539642">
    <property type="component" value="Unassembled WGS sequence"/>
</dbReference>
<organism evidence="1 2">
    <name type="scientific">Desulfoprunum benzoelyticum</name>
    <dbReference type="NCBI Taxonomy" id="1506996"/>
    <lineage>
        <taxon>Bacteria</taxon>
        <taxon>Pseudomonadati</taxon>
        <taxon>Thermodesulfobacteriota</taxon>
        <taxon>Desulfobulbia</taxon>
        <taxon>Desulfobulbales</taxon>
        <taxon>Desulfobulbaceae</taxon>
        <taxon>Desulfoprunum</taxon>
    </lineage>
</organism>
<dbReference type="AlphaFoldDB" id="A0A840V1P3"/>
<keyword evidence="2" id="KW-1185">Reference proteome</keyword>
<protein>
    <submittedName>
        <fullName evidence="1">Uncharacterized protein</fullName>
    </submittedName>
</protein>
<proteinExistence type="predicted"/>
<comment type="caution">
    <text evidence="1">The sequence shown here is derived from an EMBL/GenBank/DDBJ whole genome shotgun (WGS) entry which is preliminary data.</text>
</comment>
<gene>
    <name evidence="1" type="ORF">HNQ81_003340</name>
</gene>